<proteinExistence type="predicted"/>
<dbReference type="RefSeq" id="XP_007932518.1">
    <property type="nucleotide sequence ID" value="XM_007934327.1"/>
</dbReference>
<dbReference type="PANTHER" id="PTHR40624">
    <property type="entry name" value="BIOSYNTHESIS MONOOXYGENASE, PUTATIVE (AFU_ORTHOLOGUE AFUA_1G12025)-RELATED"/>
    <property type="match status" value="1"/>
</dbReference>
<sequence>MSSVQSNPEGPFLESPFRLTCVPDHKQRHTSLPSSIRLRARWNSKEEEWTTRYVMTQQINVEEPALYMFETYTTMANAGKHTKTEHFQALIAACDKDGIMAKPPQLAFTKTVGGFDLDRKKIDVKKA</sequence>
<protein>
    <recommendedName>
        <fullName evidence="3">ABM domain-containing protein</fullName>
    </recommendedName>
</protein>
<dbReference type="SUPFAM" id="SSF54909">
    <property type="entry name" value="Dimeric alpha+beta barrel"/>
    <property type="match status" value="1"/>
</dbReference>
<name>M2ZXN7_PSEFD</name>
<keyword evidence="2" id="KW-1185">Reference proteome</keyword>
<dbReference type="Proteomes" id="UP000016932">
    <property type="component" value="Unassembled WGS sequence"/>
</dbReference>
<dbReference type="GeneID" id="19335904"/>
<evidence type="ECO:0008006" key="3">
    <source>
        <dbReference type="Google" id="ProtNLM"/>
    </source>
</evidence>
<dbReference type="Gene3D" id="3.30.70.100">
    <property type="match status" value="1"/>
</dbReference>
<dbReference type="PANTHER" id="PTHR40624:SF1">
    <property type="entry name" value="BIOSYNTHESIS MONOOXYGENASE, PUTATIVE (AFU_ORTHOLOGUE AFUA_1G12025)-RELATED"/>
    <property type="match status" value="1"/>
</dbReference>
<dbReference type="eggNOG" id="ENOG502RNBU">
    <property type="taxonomic scope" value="Eukaryota"/>
</dbReference>
<dbReference type="HOGENOM" id="CLU_131496_9_2_1"/>
<dbReference type="VEuPathDB" id="FungiDB:MYCFIDRAFT_200877"/>
<accession>M2ZXN7</accession>
<dbReference type="OrthoDB" id="10011777at2759"/>
<evidence type="ECO:0000313" key="1">
    <source>
        <dbReference type="EMBL" id="EME76866.1"/>
    </source>
</evidence>
<gene>
    <name evidence="1" type="ORF">MYCFIDRAFT_200877</name>
</gene>
<dbReference type="EMBL" id="KB446573">
    <property type="protein sequence ID" value="EME76866.1"/>
    <property type="molecule type" value="Genomic_DNA"/>
</dbReference>
<evidence type="ECO:0000313" key="2">
    <source>
        <dbReference type="Proteomes" id="UP000016932"/>
    </source>
</evidence>
<reference evidence="1 2" key="1">
    <citation type="journal article" date="2012" name="PLoS Pathog.">
        <title>Diverse lifestyles and strategies of plant pathogenesis encoded in the genomes of eighteen Dothideomycetes fungi.</title>
        <authorList>
            <person name="Ohm R.A."/>
            <person name="Feau N."/>
            <person name="Henrissat B."/>
            <person name="Schoch C.L."/>
            <person name="Horwitz B.A."/>
            <person name="Barry K.W."/>
            <person name="Condon B.J."/>
            <person name="Copeland A.C."/>
            <person name="Dhillon B."/>
            <person name="Glaser F."/>
            <person name="Hesse C.N."/>
            <person name="Kosti I."/>
            <person name="LaButti K."/>
            <person name="Lindquist E.A."/>
            <person name="Lucas S."/>
            <person name="Salamov A.A."/>
            <person name="Bradshaw R.E."/>
            <person name="Ciuffetti L."/>
            <person name="Hamelin R.C."/>
            <person name="Kema G.H.J."/>
            <person name="Lawrence C."/>
            <person name="Scott J.A."/>
            <person name="Spatafora J.W."/>
            <person name="Turgeon B.G."/>
            <person name="de Wit P.J.G.M."/>
            <person name="Zhong S."/>
            <person name="Goodwin S.B."/>
            <person name="Grigoriev I.V."/>
        </authorList>
    </citation>
    <scope>NUCLEOTIDE SEQUENCE [LARGE SCALE GENOMIC DNA]</scope>
    <source>
        <strain evidence="1 2">CIRAD86</strain>
    </source>
</reference>
<dbReference type="KEGG" id="pfj:MYCFIDRAFT_200877"/>
<organism evidence="1 2">
    <name type="scientific">Pseudocercospora fijiensis (strain CIRAD86)</name>
    <name type="common">Black leaf streak disease fungus</name>
    <name type="synonym">Mycosphaerella fijiensis</name>
    <dbReference type="NCBI Taxonomy" id="383855"/>
    <lineage>
        <taxon>Eukaryota</taxon>
        <taxon>Fungi</taxon>
        <taxon>Dikarya</taxon>
        <taxon>Ascomycota</taxon>
        <taxon>Pezizomycotina</taxon>
        <taxon>Dothideomycetes</taxon>
        <taxon>Dothideomycetidae</taxon>
        <taxon>Mycosphaerellales</taxon>
        <taxon>Mycosphaerellaceae</taxon>
        <taxon>Pseudocercospora</taxon>
    </lineage>
</organism>
<dbReference type="InterPro" id="IPR011008">
    <property type="entry name" value="Dimeric_a/b-barrel"/>
</dbReference>
<dbReference type="AlphaFoldDB" id="M2ZXN7"/>